<dbReference type="GO" id="GO:1903806">
    <property type="term" value="P:L-isoleucine import across plasma membrane"/>
    <property type="evidence" value="ECO:0007669"/>
    <property type="project" value="TreeGrafter"/>
</dbReference>
<dbReference type="GO" id="GO:0042941">
    <property type="term" value="P:D-alanine transmembrane transport"/>
    <property type="evidence" value="ECO:0007669"/>
    <property type="project" value="TreeGrafter"/>
</dbReference>
<dbReference type="PROSITE" id="PS50893">
    <property type="entry name" value="ABC_TRANSPORTER_2"/>
    <property type="match status" value="1"/>
</dbReference>
<reference evidence="6" key="2">
    <citation type="journal article" date="2024" name="Nature">
        <title>Anoxygenic phototroph of the Chloroflexota uses a type I reaction centre.</title>
        <authorList>
            <person name="Tsuji J.M."/>
            <person name="Shaw N.A."/>
            <person name="Nagashima S."/>
            <person name="Venkiteswaran J.J."/>
            <person name="Schiff S.L."/>
            <person name="Watanabe T."/>
            <person name="Fukui M."/>
            <person name="Hanada S."/>
            <person name="Tank M."/>
            <person name="Neufeld J.D."/>
        </authorList>
    </citation>
    <scope>NUCLEOTIDE SEQUENCE</scope>
    <source>
        <strain evidence="6">L227-S17</strain>
    </source>
</reference>
<evidence type="ECO:0000313" key="7">
    <source>
        <dbReference type="Proteomes" id="UP000521676"/>
    </source>
</evidence>
<dbReference type="GO" id="GO:0005524">
    <property type="term" value="F:ATP binding"/>
    <property type="evidence" value="ECO:0007669"/>
    <property type="project" value="UniProtKB-KW"/>
</dbReference>
<dbReference type="GO" id="GO:0015808">
    <property type="term" value="P:L-alanine transport"/>
    <property type="evidence" value="ECO:0007669"/>
    <property type="project" value="TreeGrafter"/>
</dbReference>
<evidence type="ECO:0000256" key="1">
    <source>
        <dbReference type="ARBA" id="ARBA00022448"/>
    </source>
</evidence>
<keyword evidence="8" id="KW-1185">Reference proteome</keyword>
<dbReference type="GO" id="GO:0005886">
    <property type="term" value="C:plasma membrane"/>
    <property type="evidence" value="ECO:0007669"/>
    <property type="project" value="TreeGrafter"/>
</dbReference>
<sequence length="262" mass="28450">MQAAESNELILQVSEATKRYGGVTAVSNISFEVKKSEILGLIGPNGAGKTTLVNMITGLAKPTSGTIHYKGTLLNEVQAHKIGEMGIARTFQVVRPFRNLTVLENVAVGAMYGAGGKKRNAKQAFSRAEEVLEFVGLSSKRDEQSDQLTIVSRKRLELAKALAMEPQLLLLDEVMAGLRGSEIDEAMKLIRDISQKGITVLVIEHVMKVIIGVCNRVVVLDYGRKIAEGKPQEVMNNPAVIEAYLGKKYAKSQKQVITDGGK</sequence>
<evidence type="ECO:0000313" key="5">
    <source>
        <dbReference type="EMBL" id="NWJ49043.1"/>
    </source>
</evidence>
<evidence type="ECO:0000256" key="3">
    <source>
        <dbReference type="ARBA" id="ARBA00022840"/>
    </source>
</evidence>
<dbReference type="Gene3D" id="3.40.50.300">
    <property type="entry name" value="P-loop containing nucleotide triphosphate hydrolases"/>
    <property type="match status" value="1"/>
</dbReference>
<dbReference type="EMBL" id="JACATZ010000003">
    <property type="protein sequence ID" value="NWJ49043.1"/>
    <property type="molecule type" value="Genomic_DNA"/>
</dbReference>
<dbReference type="SMART" id="SM00382">
    <property type="entry name" value="AAA"/>
    <property type="match status" value="1"/>
</dbReference>
<dbReference type="PANTHER" id="PTHR45772:SF7">
    <property type="entry name" value="AMINO ACID ABC TRANSPORTER ATP-BINDING PROTEIN"/>
    <property type="match status" value="1"/>
</dbReference>
<keyword evidence="1" id="KW-0813">Transport</keyword>
<gene>
    <name evidence="5" type="ORF">HXX08_24565</name>
    <name evidence="6" type="ORF">OZ401_004598</name>
</gene>
<dbReference type="GO" id="GO:0005304">
    <property type="term" value="F:L-valine transmembrane transporter activity"/>
    <property type="evidence" value="ECO:0007669"/>
    <property type="project" value="TreeGrafter"/>
</dbReference>
<dbReference type="InterPro" id="IPR032823">
    <property type="entry name" value="BCA_ABC_TP_C"/>
</dbReference>
<dbReference type="InterPro" id="IPR027417">
    <property type="entry name" value="P-loop_NTPase"/>
</dbReference>
<keyword evidence="2" id="KW-0547">Nucleotide-binding</keyword>
<protein>
    <submittedName>
        <fullName evidence="5">ABC transporter ATP-binding protein</fullName>
    </submittedName>
</protein>
<evidence type="ECO:0000259" key="4">
    <source>
        <dbReference type="PROSITE" id="PS50893"/>
    </source>
</evidence>
<dbReference type="GO" id="GO:0015188">
    <property type="term" value="F:L-isoleucine transmembrane transporter activity"/>
    <property type="evidence" value="ECO:0007669"/>
    <property type="project" value="TreeGrafter"/>
</dbReference>
<dbReference type="GO" id="GO:1903805">
    <property type="term" value="P:L-valine import across plasma membrane"/>
    <property type="evidence" value="ECO:0007669"/>
    <property type="project" value="TreeGrafter"/>
</dbReference>
<evidence type="ECO:0000313" key="6">
    <source>
        <dbReference type="EMBL" id="WJW68971.1"/>
    </source>
</evidence>
<dbReference type="AlphaFoldDB" id="A0A8T7MAL6"/>
<dbReference type="Pfam" id="PF00005">
    <property type="entry name" value="ABC_tran"/>
    <property type="match status" value="1"/>
</dbReference>
<dbReference type="InterPro" id="IPR003439">
    <property type="entry name" value="ABC_transporter-like_ATP-bd"/>
</dbReference>
<dbReference type="GO" id="GO:0015192">
    <property type="term" value="F:L-phenylalanine transmembrane transporter activity"/>
    <property type="evidence" value="ECO:0007669"/>
    <property type="project" value="TreeGrafter"/>
</dbReference>
<dbReference type="EMBL" id="CP128400">
    <property type="protein sequence ID" value="WJW68971.1"/>
    <property type="molecule type" value="Genomic_DNA"/>
</dbReference>
<dbReference type="Proteomes" id="UP000521676">
    <property type="component" value="Unassembled WGS sequence"/>
</dbReference>
<dbReference type="GO" id="GO:0016887">
    <property type="term" value="F:ATP hydrolysis activity"/>
    <property type="evidence" value="ECO:0007669"/>
    <property type="project" value="InterPro"/>
</dbReference>
<evidence type="ECO:0000313" key="8">
    <source>
        <dbReference type="Proteomes" id="UP001431572"/>
    </source>
</evidence>
<organism evidence="5 7">
    <name type="scientific">Candidatus Chlorohelix allophototropha</name>
    <dbReference type="NCBI Taxonomy" id="3003348"/>
    <lineage>
        <taxon>Bacteria</taxon>
        <taxon>Bacillati</taxon>
        <taxon>Chloroflexota</taxon>
        <taxon>Chloroflexia</taxon>
        <taxon>Candidatus Chloroheliales</taxon>
        <taxon>Candidatus Chloroheliaceae</taxon>
        <taxon>Candidatus Chlorohelix</taxon>
    </lineage>
</organism>
<feature type="domain" description="ABC transporter" evidence="4">
    <location>
        <begin position="11"/>
        <end position="247"/>
    </location>
</feature>
<dbReference type="CDD" id="cd03219">
    <property type="entry name" value="ABC_Mj1267_LivG_branched"/>
    <property type="match status" value="1"/>
</dbReference>
<reference evidence="5 7" key="1">
    <citation type="submission" date="2020-06" db="EMBL/GenBank/DDBJ databases">
        <title>Anoxygenic phototrophic Chloroflexota member uses a Type I reaction center.</title>
        <authorList>
            <person name="Tsuji J.M."/>
            <person name="Shaw N.A."/>
            <person name="Nagashima S."/>
            <person name="Venkiteswaran J."/>
            <person name="Schiff S.L."/>
            <person name="Hanada S."/>
            <person name="Tank M."/>
            <person name="Neufeld J.D."/>
        </authorList>
    </citation>
    <scope>NUCLEOTIDE SEQUENCE [LARGE SCALE GENOMIC DNA]</scope>
    <source>
        <strain evidence="5">L227-S17</strain>
    </source>
</reference>
<dbReference type="InterPro" id="IPR051120">
    <property type="entry name" value="ABC_AA/LPS_Transport"/>
</dbReference>
<dbReference type="InterPro" id="IPR003593">
    <property type="entry name" value="AAA+_ATPase"/>
</dbReference>
<dbReference type="RefSeq" id="WP_341470874.1">
    <property type="nucleotide sequence ID" value="NZ_CP128400.1"/>
</dbReference>
<dbReference type="FunFam" id="3.40.50.300:FF:000421">
    <property type="entry name" value="Branched-chain amino acid ABC transporter ATP-binding protein"/>
    <property type="match status" value="1"/>
</dbReference>
<dbReference type="PANTHER" id="PTHR45772">
    <property type="entry name" value="CONSERVED COMPONENT OF ABC TRANSPORTER FOR NATURAL AMINO ACIDS-RELATED"/>
    <property type="match status" value="1"/>
</dbReference>
<proteinExistence type="predicted"/>
<name>A0A8T7MAL6_9CHLR</name>
<accession>A0A8T7MAL6</accession>
<evidence type="ECO:0000256" key="2">
    <source>
        <dbReference type="ARBA" id="ARBA00022741"/>
    </source>
</evidence>
<keyword evidence="3 5" id="KW-0067">ATP-binding</keyword>
<dbReference type="Proteomes" id="UP001431572">
    <property type="component" value="Chromosome 2"/>
</dbReference>
<dbReference type="Pfam" id="PF12399">
    <property type="entry name" value="BCA_ABC_TP_C"/>
    <property type="match status" value="1"/>
</dbReference>
<dbReference type="SUPFAM" id="SSF52540">
    <property type="entry name" value="P-loop containing nucleoside triphosphate hydrolases"/>
    <property type="match status" value="1"/>
</dbReference>